<accession>A0AAV2TSC9</accession>
<dbReference type="AlphaFoldDB" id="A0AAV2TSC9"/>
<feature type="transmembrane region" description="Helical" evidence="2">
    <location>
        <begin position="740"/>
        <end position="761"/>
    </location>
</feature>
<dbReference type="Pfam" id="PF00069">
    <property type="entry name" value="Pkinase"/>
    <property type="match status" value="1"/>
</dbReference>
<feature type="domain" description="Rhodanese" evidence="6">
    <location>
        <begin position="990"/>
        <end position="1015"/>
    </location>
</feature>
<evidence type="ECO:0000256" key="1">
    <source>
        <dbReference type="SAM" id="MobiDB-lite"/>
    </source>
</evidence>
<dbReference type="Gene3D" id="1.10.8.270">
    <property type="entry name" value="putative rabgap domain of human tbc1 domain family member 14 like domains"/>
    <property type="match status" value="1"/>
</dbReference>
<keyword evidence="2" id="KW-0472">Membrane</keyword>
<dbReference type="PANTHER" id="PTHR47219">
    <property type="entry name" value="RAB GTPASE-ACTIVATING PROTEIN 1-LIKE"/>
    <property type="match status" value="1"/>
</dbReference>
<dbReference type="Pfam" id="PF00566">
    <property type="entry name" value="RabGAP-TBC"/>
    <property type="match status" value="1"/>
</dbReference>
<dbReference type="GO" id="GO:0005524">
    <property type="term" value="F:ATP binding"/>
    <property type="evidence" value="ECO:0007669"/>
    <property type="project" value="InterPro"/>
</dbReference>
<feature type="transmembrane region" description="Helical" evidence="2">
    <location>
        <begin position="768"/>
        <end position="790"/>
    </location>
</feature>
<dbReference type="InterPro" id="IPR001763">
    <property type="entry name" value="Rhodanese-like_dom"/>
</dbReference>
<keyword evidence="2" id="KW-1133">Transmembrane helix</keyword>
<dbReference type="SUPFAM" id="SSF56112">
    <property type="entry name" value="Protein kinase-like (PK-like)"/>
    <property type="match status" value="1"/>
</dbReference>
<keyword evidence="2" id="KW-0812">Transmembrane</keyword>
<evidence type="ECO:0000259" key="4">
    <source>
        <dbReference type="PROSITE" id="PS50011"/>
    </source>
</evidence>
<dbReference type="PROSITE" id="PS50086">
    <property type="entry name" value="TBC_RABGAP"/>
    <property type="match status" value="1"/>
</dbReference>
<feature type="region of interest" description="Disordered" evidence="1">
    <location>
        <begin position="936"/>
        <end position="967"/>
    </location>
</feature>
<feature type="domain" description="Rab-GAP TBC" evidence="5">
    <location>
        <begin position="587"/>
        <end position="811"/>
    </location>
</feature>
<reference evidence="7" key="1">
    <citation type="submission" date="2024-06" db="EMBL/GenBank/DDBJ databases">
        <authorList>
            <person name="Liu X."/>
            <person name="Lenzi L."/>
            <person name="Haldenby T S."/>
            <person name="Uol C."/>
        </authorList>
    </citation>
    <scope>NUCLEOTIDE SEQUENCE</scope>
</reference>
<evidence type="ECO:0008006" key="9">
    <source>
        <dbReference type="Google" id="ProtNLM"/>
    </source>
</evidence>
<dbReference type="SMART" id="SM00220">
    <property type="entry name" value="S_TKc"/>
    <property type="match status" value="1"/>
</dbReference>
<organism evidence="7 8">
    <name type="scientific">Calicophoron daubneyi</name>
    <name type="common">Rumen fluke</name>
    <name type="synonym">Paramphistomum daubneyi</name>
    <dbReference type="NCBI Taxonomy" id="300641"/>
    <lineage>
        <taxon>Eukaryota</taxon>
        <taxon>Metazoa</taxon>
        <taxon>Spiralia</taxon>
        <taxon>Lophotrochozoa</taxon>
        <taxon>Platyhelminthes</taxon>
        <taxon>Trematoda</taxon>
        <taxon>Digenea</taxon>
        <taxon>Plagiorchiida</taxon>
        <taxon>Pronocephalata</taxon>
        <taxon>Paramphistomoidea</taxon>
        <taxon>Paramphistomidae</taxon>
        <taxon>Calicophoron</taxon>
    </lineage>
</organism>
<dbReference type="Gene3D" id="1.10.472.80">
    <property type="entry name" value="Ypt/Rab-GAP domain of gyp1p, domain 3"/>
    <property type="match status" value="1"/>
</dbReference>
<dbReference type="PROSITE" id="PS50206">
    <property type="entry name" value="RHODANESE_3"/>
    <property type="match status" value="1"/>
</dbReference>
<evidence type="ECO:0000313" key="7">
    <source>
        <dbReference type="EMBL" id="CAL5139690.1"/>
    </source>
</evidence>
<keyword evidence="3" id="KW-0732">Signal</keyword>
<gene>
    <name evidence="7" type="ORF">CDAUBV1_LOCUS14805</name>
</gene>
<dbReference type="Proteomes" id="UP001497525">
    <property type="component" value="Unassembled WGS sequence"/>
</dbReference>
<dbReference type="SMART" id="SM00450">
    <property type="entry name" value="RHOD"/>
    <property type="match status" value="1"/>
</dbReference>
<dbReference type="InterPro" id="IPR035969">
    <property type="entry name" value="Rab-GAP_TBC_sf"/>
</dbReference>
<dbReference type="PROSITE" id="PS50011">
    <property type="entry name" value="PROTEIN_KINASE_DOM"/>
    <property type="match status" value="1"/>
</dbReference>
<dbReference type="EMBL" id="CAXLJL010000623">
    <property type="protein sequence ID" value="CAL5139690.1"/>
    <property type="molecule type" value="Genomic_DNA"/>
</dbReference>
<dbReference type="GO" id="GO:0004672">
    <property type="term" value="F:protein kinase activity"/>
    <property type="evidence" value="ECO:0007669"/>
    <property type="project" value="InterPro"/>
</dbReference>
<dbReference type="GO" id="GO:0031267">
    <property type="term" value="F:small GTPase binding"/>
    <property type="evidence" value="ECO:0007669"/>
    <property type="project" value="TreeGrafter"/>
</dbReference>
<dbReference type="GO" id="GO:0005096">
    <property type="term" value="F:GTPase activator activity"/>
    <property type="evidence" value="ECO:0007669"/>
    <property type="project" value="TreeGrafter"/>
</dbReference>
<dbReference type="InterPro" id="IPR036873">
    <property type="entry name" value="Rhodanese-like_dom_sf"/>
</dbReference>
<evidence type="ECO:0000313" key="8">
    <source>
        <dbReference type="Proteomes" id="UP001497525"/>
    </source>
</evidence>
<dbReference type="Gene3D" id="1.10.510.10">
    <property type="entry name" value="Transferase(Phosphotransferase) domain 1"/>
    <property type="match status" value="1"/>
</dbReference>
<feature type="transmembrane region" description="Helical" evidence="2">
    <location>
        <begin position="802"/>
        <end position="824"/>
    </location>
</feature>
<evidence type="ECO:0000259" key="5">
    <source>
        <dbReference type="PROSITE" id="PS50086"/>
    </source>
</evidence>
<evidence type="ECO:0000256" key="2">
    <source>
        <dbReference type="SAM" id="Phobius"/>
    </source>
</evidence>
<dbReference type="Pfam" id="PF00581">
    <property type="entry name" value="Rhodanese"/>
    <property type="match status" value="1"/>
</dbReference>
<proteinExistence type="predicted"/>
<feature type="chain" id="PRO_5043562119" description="TBC domain-containing protein kinase-like protein" evidence="3">
    <location>
        <begin position="17"/>
        <end position="1177"/>
    </location>
</feature>
<dbReference type="InterPro" id="IPR000719">
    <property type="entry name" value="Prot_kinase_dom"/>
</dbReference>
<protein>
    <recommendedName>
        <fullName evidence="9">TBC domain-containing protein kinase-like protein</fullName>
    </recommendedName>
</protein>
<evidence type="ECO:0000256" key="3">
    <source>
        <dbReference type="SAM" id="SignalP"/>
    </source>
</evidence>
<dbReference type="SMART" id="SM00164">
    <property type="entry name" value="TBC"/>
    <property type="match status" value="1"/>
</dbReference>
<feature type="signal peptide" evidence="3">
    <location>
        <begin position="1"/>
        <end position="16"/>
    </location>
</feature>
<dbReference type="PANTHER" id="PTHR47219:SF9">
    <property type="entry name" value="GTPASE ACTIVATING PROTEIN AND CENTROSOME-ASSOCIATED, ISOFORM B"/>
    <property type="match status" value="1"/>
</dbReference>
<sequence length="1177" mass="131455">MPFCLPLGLSSFVVCAANFTEVELNGLPKLPPSVSAFARLQSLRHLRHPSICRYVDVVRKKPERLFVVTESFSKNLSHFEGPVADANWIASRFTECLLGLDYLSEHNLIHCLLTPESVFLDDFDHAKISGYGLYYASLWGRNVDFPVADPAYSAPEVFLFSTIAEKKCLSNGQQIPTVWNSRTASRLLGVEADMWSLGLIFSELIYGRCVFSTLHQHRQSVENTPSFVCRTPPYSTIRTILEGLRQCENGSSNLLEFLGVNATVSEKKNIRPIADVCKDCLHFNATLRPKPLVAVSKLADSFHVNISKTNVYRRECTEYNVASLHQLGEKEMEKSLFSPRIFSTEDEFVKDSNTMKAVDFLSCLSDPAEIYHYWCLAGGNLEKVWRDAQVIRSQIKQFSNSSDNECSRPPILRIPHYLAVMKHGSSELLYSKEQWPRNYRSGPHSFDSRVIPLPGERLMERIRRMPLNVLYPLFFCPEIILNGEFDSTYFDVRTTKSTRGPPSCIVPYNRYEMGSMQLLFSNDLPRGFEFKSVGKNQRPDSLPIGDQPISVKQSDIEYQIRRIRLFRRLLNGLPATEEYVRREARKDIPPFLRSKIWAALLGIHRDPLYRQRYAKALCSTTPSESTKEKEQASGEFGGTSDRLSVDITDPIYGRLDEKAANQIAVDLPRCHGYDGLLASSIGQSSLRRVLVATLLMQPGTFEYTQGMDSVAAVFVRLCYPDEALAAACLHSLLTTKLPSFFSTGGFTVGLKAFFNVLLRLFVFHMPHLAIAFVDLNVPLVGLTTGWIYTLFAHAMPLDRTEILWDTLIAGPPSLSMFVYIAIFLQLDQQINFESLDVEKICTILSNFPEVDLDRCRSDALLFALATPKSLTLGPGVNLPPWSVNDDAVPFSFESLHLRGSGLHPSAPPDRSYPATCSTLPPDCSFYEQLSTPGAWPEHLEMGSAHSDESCPSVHSKSDSKSPSSEAVHSWLTDGPLIPFLDPEDALEHMRRPDCFVLDVRNRSEYIKGCIPGSVHRSQVQLSSSNSRLNADESLAKSESSASLGTEWELIDSTSRGRRHSRAISPFLADLMNESSWQRAVQARRMASQRQLAGLRTSSCSVCSSNTNCPGLTVILGGSETSRCDSSSPKPSAIMVCEWLIRQEVDHVCVLRGGAPALMNLPGGMDLFVCPTPSSLND</sequence>
<feature type="compositionally biased region" description="Low complexity" evidence="1">
    <location>
        <begin position="949"/>
        <end position="964"/>
    </location>
</feature>
<dbReference type="SUPFAM" id="SSF47923">
    <property type="entry name" value="Ypt/Rab-GAP domain of gyp1p"/>
    <property type="match status" value="2"/>
</dbReference>
<dbReference type="InterPro" id="IPR011009">
    <property type="entry name" value="Kinase-like_dom_sf"/>
</dbReference>
<comment type="caution">
    <text evidence="7">The sequence shown here is derived from an EMBL/GenBank/DDBJ whole genome shotgun (WGS) entry which is preliminary data.</text>
</comment>
<dbReference type="CDD" id="cd00158">
    <property type="entry name" value="RHOD"/>
    <property type="match status" value="1"/>
</dbReference>
<feature type="compositionally biased region" description="Basic and acidic residues" evidence="1">
    <location>
        <begin position="937"/>
        <end position="948"/>
    </location>
</feature>
<dbReference type="InterPro" id="IPR000195">
    <property type="entry name" value="Rab-GAP-TBC_dom"/>
</dbReference>
<feature type="region of interest" description="Disordered" evidence="1">
    <location>
        <begin position="619"/>
        <end position="639"/>
    </location>
</feature>
<name>A0AAV2TSC9_CALDB</name>
<feature type="domain" description="Protein kinase" evidence="4">
    <location>
        <begin position="1"/>
        <end position="306"/>
    </location>
</feature>
<dbReference type="InterPro" id="IPR050302">
    <property type="entry name" value="Rab_GAP_TBC_domain"/>
</dbReference>
<dbReference type="SUPFAM" id="SSF52821">
    <property type="entry name" value="Rhodanese/Cell cycle control phosphatase"/>
    <property type="match status" value="1"/>
</dbReference>
<evidence type="ECO:0000259" key="6">
    <source>
        <dbReference type="PROSITE" id="PS50206"/>
    </source>
</evidence>
<dbReference type="Gene3D" id="3.40.250.10">
    <property type="entry name" value="Rhodanese-like domain"/>
    <property type="match status" value="1"/>
</dbReference>